<dbReference type="InterPro" id="IPR038424">
    <property type="entry name" value="H_kinase_PdtaS_GAF_sf"/>
</dbReference>
<dbReference type="Proteomes" id="UP000231932">
    <property type="component" value="Chromosome"/>
</dbReference>
<name>A0A2K8NBA0_9BACL</name>
<dbReference type="PROSITE" id="PS50109">
    <property type="entry name" value="HIS_KIN"/>
    <property type="match status" value="1"/>
</dbReference>
<feature type="domain" description="Histidine kinase" evidence="9">
    <location>
        <begin position="290"/>
        <end position="481"/>
    </location>
</feature>
<dbReference type="Pfam" id="PF12282">
    <property type="entry name" value="GAF_PdtaS"/>
    <property type="match status" value="1"/>
</dbReference>
<dbReference type="EMBL" id="CP024955">
    <property type="protein sequence ID" value="ATY85732.1"/>
    <property type="molecule type" value="Genomic_DNA"/>
</dbReference>
<dbReference type="Gene3D" id="3.30.450.20">
    <property type="entry name" value="PAS domain"/>
    <property type="match status" value="1"/>
</dbReference>
<dbReference type="GO" id="GO:0004673">
    <property type="term" value="F:protein histidine kinase activity"/>
    <property type="evidence" value="ECO:0007669"/>
    <property type="project" value="UniProtKB-EC"/>
</dbReference>
<dbReference type="GO" id="GO:0000160">
    <property type="term" value="P:phosphorelay signal transduction system"/>
    <property type="evidence" value="ECO:0007669"/>
    <property type="project" value="UniProtKB-KW"/>
</dbReference>
<dbReference type="InterPro" id="IPR005467">
    <property type="entry name" value="His_kinase_dom"/>
</dbReference>
<evidence type="ECO:0000256" key="3">
    <source>
        <dbReference type="ARBA" id="ARBA00022553"/>
    </source>
</evidence>
<keyword evidence="4" id="KW-0808">Transferase</keyword>
<evidence type="ECO:0000259" key="9">
    <source>
        <dbReference type="PROSITE" id="PS50109"/>
    </source>
</evidence>
<evidence type="ECO:0000256" key="1">
    <source>
        <dbReference type="ARBA" id="ARBA00000085"/>
    </source>
</evidence>
<comment type="catalytic activity">
    <reaction evidence="1">
        <text>ATP + protein L-histidine = ADP + protein N-phospho-L-histidine.</text>
        <dbReference type="EC" id="2.7.13.3"/>
    </reaction>
</comment>
<reference evidence="11" key="1">
    <citation type="submission" date="2017-11" db="EMBL/GenBank/DDBJ databases">
        <title>Complete Genome Sequence of Kyrpidia sp. Strain EA-1, a thermophilic, hydrogen-oxidizing Bacterium, isolated from the Azores.</title>
        <authorList>
            <person name="Reiner J.E."/>
            <person name="Lapp C.J."/>
            <person name="Bunk B."/>
            <person name="Gescher J."/>
        </authorList>
    </citation>
    <scope>NUCLEOTIDE SEQUENCE [LARGE SCALE GENOMIC DNA]</scope>
    <source>
        <strain evidence="11">EA-1</strain>
    </source>
</reference>
<dbReference type="EC" id="2.7.13.3" evidence="2"/>
<keyword evidence="3" id="KW-0597">Phosphoprotein</keyword>
<keyword evidence="7" id="KW-0067">ATP-binding</keyword>
<sequence>MGAFSFREAQVNGMDALDQVCRLRTDLSDDDVARIRDVARHLQLIADLTQANVFVDCPLPSGDDAVVVAEASPVSGHSLYSESVVGKIAFAAYEPAVARTHRTGEVTTYNRAITQEGKHVKQSVVPIKNDKGETIGSLILEQDISEWIDNAARVRVLSEAVEQLSHVFFDIPGRSPLSDVIQDALFLTDDQGRITYVNACGITLITEFQPSTHLIGERLDKVLPFIRGLQFLEGEAVRYETEVGKRVFQVHAVGLWDPSGTRSGLVMIREVSELREKERQLQIQSAMIKEIHHRVKNNLQAVASLLRLQMRRCPEDQQAHYRQTLNRIMSIAAVHEVLSGSRVEMVDFHDVVRKIGWMQIHSMTADPPRIRYEVRGARLVLPSGRAVSLALVANELIQNSLEHAYRDRTEGLLAVEIGDQESWALLQVVDDGCGFQEGQVRESLGLQIVRTLTECDLGGVFHIQVRPEGGTVATVMFPKGETSDEQGPNYDRGR</sequence>
<keyword evidence="5" id="KW-0547">Nucleotide-binding</keyword>
<evidence type="ECO:0000313" key="10">
    <source>
        <dbReference type="EMBL" id="ATY85732.1"/>
    </source>
</evidence>
<dbReference type="Gene3D" id="3.30.565.10">
    <property type="entry name" value="Histidine kinase-like ATPase, C-terminal domain"/>
    <property type="match status" value="1"/>
</dbReference>
<dbReference type="GO" id="GO:0005524">
    <property type="term" value="F:ATP binding"/>
    <property type="evidence" value="ECO:0007669"/>
    <property type="project" value="UniProtKB-KW"/>
</dbReference>
<dbReference type="Pfam" id="PF02518">
    <property type="entry name" value="HATPase_c"/>
    <property type="match status" value="1"/>
</dbReference>
<dbReference type="InterPro" id="IPR022066">
    <property type="entry name" value="PdtaS_GAF"/>
</dbReference>
<dbReference type="PANTHER" id="PTHR41523:SF8">
    <property type="entry name" value="ETHYLENE RESPONSE SENSOR PROTEIN"/>
    <property type="match status" value="1"/>
</dbReference>
<dbReference type="Gene3D" id="3.30.450.280">
    <property type="entry name" value="GAF domain"/>
    <property type="match status" value="1"/>
</dbReference>
<dbReference type="InterPro" id="IPR011495">
    <property type="entry name" value="Sig_transdc_His_kin_sub2_dim/P"/>
</dbReference>
<proteinExistence type="predicted"/>
<dbReference type="SMART" id="SM00387">
    <property type="entry name" value="HATPase_c"/>
    <property type="match status" value="1"/>
</dbReference>
<evidence type="ECO:0000256" key="5">
    <source>
        <dbReference type="ARBA" id="ARBA00022741"/>
    </source>
</evidence>
<evidence type="ECO:0000256" key="7">
    <source>
        <dbReference type="ARBA" id="ARBA00022840"/>
    </source>
</evidence>
<evidence type="ECO:0000256" key="6">
    <source>
        <dbReference type="ARBA" id="ARBA00022777"/>
    </source>
</evidence>
<dbReference type="InterPro" id="IPR036890">
    <property type="entry name" value="HATPase_C_sf"/>
</dbReference>
<evidence type="ECO:0000256" key="4">
    <source>
        <dbReference type="ARBA" id="ARBA00022679"/>
    </source>
</evidence>
<protein>
    <recommendedName>
        <fullName evidence="2">histidine kinase</fullName>
        <ecNumber evidence="2">2.7.13.3</ecNumber>
    </recommendedName>
</protein>
<dbReference type="KEGG" id="kyr:CVV65_13020"/>
<dbReference type="Pfam" id="PF07568">
    <property type="entry name" value="HisKA_2"/>
    <property type="match status" value="1"/>
</dbReference>
<evidence type="ECO:0000256" key="2">
    <source>
        <dbReference type="ARBA" id="ARBA00012438"/>
    </source>
</evidence>
<evidence type="ECO:0000313" key="11">
    <source>
        <dbReference type="Proteomes" id="UP000231932"/>
    </source>
</evidence>
<dbReference type="AlphaFoldDB" id="A0A2K8NBA0"/>
<keyword evidence="8" id="KW-0902">Two-component regulatory system</keyword>
<gene>
    <name evidence="10" type="ORF">CVV65_13020</name>
</gene>
<dbReference type="PANTHER" id="PTHR41523">
    <property type="entry name" value="TWO-COMPONENT SYSTEM SENSOR PROTEIN"/>
    <property type="match status" value="1"/>
</dbReference>
<evidence type="ECO:0000256" key="8">
    <source>
        <dbReference type="ARBA" id="ARBA00023012"/>
    </source>
</evidence>
<keyword evidence="6 10" id="KW-0418">Kinase</keyword>
<dbReference type="InterPro" id="IPR003594">
    <property type="entry name" value="HATPase_dom"/>
</dbReference>
<keyword evidence="11" id="KW-1185">Reference proteome</keyword>
<dbReference type="OrthoDB" id="9767435at2"/>
<accession>A0A2K8NBA0</accession>
<dbReference type="SUPFAM" id="SSF55874">
    <property type="entry name" value="ATPase domain of HSP90 chaperone/DNA topoisomerase II/histidine kinase"/>
    <property type="match status" value="1"/>
</dbReference>
<organism evidence="10 11">
    <name type="scientific">Kyrpidia spormannii</name>
    <dbReference type="NCBI Taxonomy" id="2055160"/>
    <lineage>
        <taxon>Bacteria</taxon>
        <taxon>Bacillati</taxon>
        <taxon>Bacillota</taxon>
        <taxon>Bacilli</taxon>
        <taxon>Bacillales</taxon>
        <taxon>Alicyclobacillaceae</taxon>
        <taxon>Kyrpidia</taxon>
    </lineage>
</organism>